<feature type="compositionally biased region" description="Polar residues" evidence="5">
    <location>
        <begin position="652"/>
        <end position="665"/>
    </location>
</feature>
<feature type="compositionally biased region" description="Low complexity" evidence="5">
    <location>
        <begin position="487"/>
        <end position="504"/>
    </location>
</feature>
<sequence length="707" mass="76030">MNRIQEHHARSPFSSPTDVSGKSRTIPVLSSSMPPSDHHHMSQGDPMDLSPPASASMAPPTNNNGSPVSEHGLPASANHNNSNNAGTNTNANNNNNNGHASNGNSNPNNNHTNGAGAGPPAAMVGGESPGHAQIQPTGAAAAAQQPKVVQTAFIHKLYSMLQDPAIQHLISWSSSNESFVMSPSQDFSKVLAQYFKHTNVSSFVRQLNMYGFHKVSDVFHTGSPDSQMWEFKHGNGNFKKGDVAGLREIKRRASRQTLIHRDSFSAHKPSASQPGTPAEPLPDGADSRVIDSRLITTEHHICDLHSRLSRMEESYSQLNSRCQALTESLVRCHQWSNSMSHFVMSIVPDPDNAIHRDAANMQREISRQLDAIRAYENPHESLLSGRQPYFSSMTLHSGPPLSPRQMPQDDSRRPSMAQAPVPTHLAVSPRRYGSIGAANSSPNYNRPQLPPQQPAPHPLSSVTAPGPNLGRRHTSADIREHGWGAASNNNSNNNPTSPSGPGPNHLSAHWPPSPQRNSHHHPNNGNNIPMNHAPSHPNPNPDHQHVRDVLAKYEMGGPRRSTATTTNQDASRSRHSSPPPPPISIDPVAVAGAPPQHSLSLSHPHQHQHTYPQHPHPHQHPSSSTSLNPESGWSLSGPKFPRPAADSLPATRRSSMASNVHSLLNPTAATATGTGTAERERAVEEDGVGGGAGGGGGGEDRKRKRVV</sequence>
<dbReference type="PRINTS" id="PR00056">
    <property type="entry name" value="HSFDOMAIN"/>
</dbReference>
<feature type="compositionally biased region" description="Gly residues" evidence="5">
    <location>
        <begin position="688"/>
        <end position="697"/>
    </location>
</feature>
<dbReference type="EMBL" id="PDNC01000060">
    <property type="protein sequence ID" value="PGH02401.1"/>
    <property type="molecule type" value="Genomic_DNA"/>
</dbReference>
<evidence type="ECO:0000313" key="8">
    <source>
        <dbReference type="Proteomes" id="UP000224080"/>
    </source>
</evidence>
<keyword evidence="8" id="KW-1185">Reference proteome</keyword>
<feature type="compositionally biased region" description="Low complexity" evidence="5">
    <location>
        <begin position="45"/>
        <end position="60"/>
    </location>
</feature>
<feature type="region of interest" description="Disordered" evidence="5">
    <location>
        <begin position="259"/>
        <end position="284"/>
    </location>
</feature>
<dbReference type="SMART" id="SM00415">
    <property type="entry name" value="HSF"/>
    <property type="match status" value="1"/>
</dbReference>
<dbReference type="SUPFAM" id="SSF46785">
    <property type="entry name" value="Winged helix' DNA-binding domain"/>
    <property type="match status" value="1"/>
</dbReference>
<comment type="similarity">
    <text evidence="4">Belongs to the HSF family.</text>
</comment>
<accession>A0A2B7X0W0</accession>
<dbReference type="Gene3D" id="1.10.10.10">
    <property type="entry name" value="Winged helix-like DNA-binding domain superfamily/Winged helix DNA-binding domain"/>
    <property type="match status" value="1"/>
</dbReference>
<dbReference type="InterPro" id="IPR036388">
    <property type="entry name" value="WH-like_DNA-bd_sf"/>
</dbReference>
<feature type="region of interest" description="Disordered" evidence="5">
    <location>
        <begin position="1"/>
        <end position="139"/>
    </location>
</feature>
<dbReference type="GO" id="GO:0005634">
    <property type="term" value="C:nucleus"/>
    <property type="evidence" value="ECO:0007669"/>
    <property type="project" value="UniProtKB-SubCell"/>
</dbReference>
<evidence type="ECO:0000256" key="3">
    <source>
        <dbReference type="ARBA" id="ARBA00023242"/>
    </source>
</evidence>
<dbReference type="InterPro" id="IPR036390">
    <property type="entry name" value="WH_DNA-bd_sf"/>
</dbReference>
<protein>
    <recommendedName>
        <fullName evidence="6">HSF-type DNA-binding domain-containing protein</fullName>
    </recommendedName>
</protein>
<dbReference type="OrthoDB" id="60033at2759"/>
<evidence type="ECO:0000256" key="1">
    <source>
        <dbReference type="ARBA" id="ARBA00004123"/>
    </source>
</evidence>
<evidence type="ECO:0000256" key="5">
    <source>
        <dbReference type="SAM" id="MobiDB-lite"/>
    </source>
</evidence>
<dbReference type="STRING" id="2060905.A0A2B7X0W0"/>
<comment type="subcellular location">
    <subcellularLocation>
        <location evidence="1">Nucleus</location>
    </subcellularLocation>
</comment>
<dbReference type="AlphaFoldDB" id="A0A2B7X0W0"/>
<reference evidence="7 8" key="1">
    <citation type="submission" date="2017-10" db="EMBL/GenBank/DDBJ databases">
        <title>Comparative genomics in systemic dimorphic fungi from Ajellomycetaceae.</title>
        <authorList>
            <person name="Munoz J.F."/>
            <person name="Mcewen J.G."/>
            <person name="Clay O.K."/>
            <person name="Cuomo C.A."/>
        </authorList>
    </citation>
    <scope>NUCLEOTIDE SEQUENCE [LARGE SCALE GENOMIC DNA]</scope>
    <source>
        <strain evidence="7 8">UAMH130</strain>
    </source>
</reference>
<dbReference type="PANTHER" id="PTHR10015:SF396">
    <property type="entry name" value="FLOCCULATION SUPPRESSION PROTEIN"/>
    <property type="match status" value="1"/>
</dbReference>
<feature type="compositionally biased region" description="Basic and acidic residues" evidence="5">
    <location>
        <begin position="542"/>
        <end position="551"/>
    </location>
</feature>
<gene>
    <name evidence="7" type="ORF">GX51_04709</name>
</gene>
<feature type="compositionally biased region" description="Low complexity" evidence="5">
    <location>
        <begin position="594"/>
        <end position="613"/>
    </location>
</feature>
<dbReference type="FunFam" id="1.10.10.10:FF:000229">
    <property type="entry name" value="HSF-type DNA-binding domain protein"/>
    <property type="match status" value="1"/>
</dbReference>
<keyword evidence="3" id="KW-0539">Nucleus</keyword>
<feature type="compositionally biased region" description="Low complexity" evidence="5">
    <location>
        <begin position="667"/>
        <end position="676"/>
    </location>
</feature>
<feature type="compositionally biased region" description="Pro residues" evidence="5">
    <location>
        <begin position="448"/>
        <end position="457"/>
    </location>
</feature>
<dbReference type="GO" id="GO:0003700">
    <property type="term" value="F:DNA-binding transcription factor activity"/>
    <property type="evidence" value="ECO:0007669"/>
    <property type="project" value="InterPro"/>
</dbReference>
<evidence type="ECO:0000259" key="6">
    <source>
        <dbReference type="PROSITE" id="PS00434"/>
    </source>
</evidence>
<keyword evidence="2" id="KW-0238">DNA-binding</keyword>
<organism evidence="7 8">
    <name type="scientific">Blastomyces parvus</name>
    <dbReference type="NCBI Taxonomy" id="2060905"/>
    <lineage>
        <taxon>Eukaryota</taxon>
        <taxon>Fungi</taxon>
        <taxon>Dikarya</taxon>
        <taxon>Ascomycota</taxon>
        <taxon>Pezizomycotina</taxon>
        <taxon>Eurotiomycetes</taxon>
        <taxon>Eurotiomycetidae</taxon>
        <taxon>Onygenales</taxon>
        <taxon>Ajellomycetaceae</taxon>
        <taxon>Blastomyces</taxon>
    </lineage>
</organism>
<dbReference type="Proteomes" id="UP000224080">
    <property type="component" value="Unassembled WGS sequence"/>
</dbReference>
<feature type="compositionally biased region" description="Polar residues" evidence="5">
    <location>
        <begin position="561"/>
        <end position="570"/>
    </location>
</feature>
<evidence type="ECO:0000313" key="7">
    <source>
        <dbReference type="EMBL" id="PGH02401.1"/>
    </source>
</evidence>
<dbReference type="GO" id="GO:0043565">
    <property type="term" value="F:sequence-specific DNA binding"/>
    <property type="evidence" value="ECO:0007669"/>
    <property type="project" value="InterPro"/>
</dbReference>
<name>A0A2B7X0W0_9EURO</name>
<dbReference type="Pfam" id="PF00447">
    <property type="entry name" value="HSF_DNA-bind"/>
    <property type="match status" value="1"/>
</dbReference>
<comment type="caution">
    <text evidence="7">The sequence shown here is derived from an EMBL/GenBank/DDBJ whole genome shotgun (WGS) entry which is preliminary data.</text>
</comment>
<evidence type="ECO:0000256" key="2">
    <source>
        <dbReference type="ARBA" id="ARBA00023125"/>
    </source>
</evidence>
<feature type="region of interest" description="Disordered" evidence="5">
    <location>
        <begin position="383"/>
        <end position="707"/>
    </location>
</feature>
<dbReference type="PANTHER" id="PTHR10015">
    <property type="entry name" value="HEAT SHOCK TRANSCRIPTION FACTOR"/>
    <property type="match status" value="1"/>
</dbReference>
<feature type="compositionally biased region" description="Polar residues" evidence="5">
    <location>
        <begin position="12"/>
        <end position="23"/>
    </location>
</feature>
<proteinExistence type="inferred from homology"/>
<evidence type="ECO:0000256" key="4">
    <source>
        <dbReference type="RuleBase" id="RU004020"/>
    </source>
</evidence>
<feature type="compositionally biased region" description="Polar residues" evidence="5">
    <location>
        <begin position="437"/>
        <end position="446"/>
    </location>
</feature>
<feature type="domain" description="HSF-type DNA-binding" evidence="6">
    <location>
        <begin position="191"/>
        <end position="215"/>
    </location>
</feature>
<feature type="compositionally biased region" description="Low complexity" evidence="5">
    <location>
        <begin position="74"/>
        <end position="122"/>
    </location>
</feature>
<dbReference type="PROSITE" id="PS00434">
    <property type="entry name" value="HSF_DOMAIN"/>
    <property type="match status" value="1"/>
</dbReference>
<dbReference type="InterPro" id="IPR000232">
    <property type="entry name" value="HSF_DNA-bd"/>
</dbReference>